<protein>
    <submittedName>
        <fullName evidence="1">Zinc finger BED domain-containing protein 5-like</fullName>
    </submittedName>
</protein>
<organism evidence="1 2">
    <name type="scientific">Oopsacas minuta</name>
    <dbReference type="NCBI Taxonomy" id="111878"/>
    <lineage>
        <taxon>Eukaryota</taxon>
        <taxon>Metazoa</taxon>
        <taxon>Porifera</taxon>
        <taxon>Hexactinellida</taxon>
        <taxon>Hexasterophora</taxon>
        <taxon>Lyssacinosida</taxon>
        <taxon>Leucopsacidae</taxon>
        <taxon>Oopsacas</taxon>
    </lineage>
</organism>
<dbReference type="EMBL" id="JAKMXF010000099">
    <property type="protein sequence ID" value="KAI6658306.1"/>
    <property type="molecule type" value="Genomic_DNA"/>
</dbReference>
<sequence length="382" mass="44179">MVVKQFCEEKNIPMGNIIACATDGAPSMIGRHRGFIAHLKRAVPKVFSIHCVIHRQDLIAKHLAPNLHQSLQIVITATNKIKKNSLNDRIFQQLCENNDEDYKRLLLHTEVRWLSKGNCLKRFHQLFDSIVQFLVEEYDSTLAEMVKMIRTDVAYLADIFEKLNIVNKQLQGNNTILIQEKGVVLLFLSKLTLFRQNTARREFGQLPCLSELDMANNNIIRDDNIHIYCSHVDSLSEDLLIRFKDLTELVIPNFVINPFRTNIETLDPQFQEEFIDFQKDIECNAIFTQCGYSAFRMRKEVSERYSHNFQTEKLMFVALSSSYLVEKGFSTVVNLLTKQRNRLVIATRGDLRLFLTQLEPDEAKLAKSHQSQGSYVPTYTDT</sequence>
<dbReference type="AlphaFoldDB" id="A0AAV7KB74"/>
<accession>A0AAV7KB74</accession>
<comment type="caution">
    <text evidence="1">The sequence shown here is derived from an EMBL/GenBank/DDBJ whole genome shotgun (WGS) entry which is preliminary data.</text>
</comment>
<gene>
    <name evidence="1" type="ORF">LOD99_15575</name>
</gene>
<dbReference type="PANTHER" id="PTHR45913:SF22">
    <property type="entry name" value="SCAN BOX DOMAIN-CONTAINING PROTEIN"/>
    <property type="match status" value="1"/>
</dbReference>
<reference evidence="1 2" key="1">
    <citation type="journal article" date="2023" name="BMC Biol.">
        <title>The compact genome of the sponge Oopsacas minuta (Hexactinellida) is lacking key metazoan core genes.</title>
        <authorList>
            <person name="Santini S."/>
            <person name="Schenkelaars Q."/>
            <person name="Jourda C."/>
            <person name="Duchesne M."/>
            <person name="Belahbib H."/>
            <person name="Rocher C."/>
            <person name="Selva M."/>
            <person name="Riesgo A."/>
            <person name="Vervoort M."/>
            <person name="Leys S.P."/>
            <person name="Kodjabachian L."/>
            <person name="Le Bivic A."/>
            <person name="Borchiellini C."/>
            <person name="Claverie J.M."/>
            <person name="Renard E."/>
        </authorList>
    </citation>
    <scope>NUCLEOTIDE SEQUENCE [LARGE SCALE GENOMIC DNA]</scope>
    <source>
        <strain evidence="1">SPO-2</strain>
    </source>
</reference>
<name>A0AAV7KB74_9METZ</name>
<keyword evidence="2" id="KW-1185">Reference proteome</keyword>
<evidence type="ECO:0000313" key="2">
    <source>
        <dbReference type="Proteomes" id="UP001165289"/>
    </source>
</evidence>
<dbReference type="PANTHER" id="PTHR45913">
    <property type="entry name" value="EPM2A-INTERACTING PROTEIN 1"/>
    <property type="match status" value="1"/>
</dbReference>
<proteinExistence type="predicted"/>
<evidence type="ECO:0000313" key="1">
    <source>
        <dbReference type="EMBL" id="KAI6658306.1"/>
    </source>
</evidence>
<dbReference type="Proteomes" id="UP001165289">
    <property type="component" value="Unassembled WGS sequence"/>
</dbReference>
<dbReference type="SUPFAM" id="SSF53098">
    <property type="entry name" value="Ribonuclease H-like"/>
    <property type="match status" value="1"/>
</dbReference>
<dbReference type="InterPro" id="IPR012337">
    <property type="entry name" value="RNaseH-like_sf"/>
</dbReference>